<evidence type="ECO:0000256" key="8">
    <source>
        <dbReference type="ARBA" id="ARBA00034708"/>
    </source>
</evidence>
<feature type="transmembrane region" description="Helical" evidence="9">
    <location>
        <begin position="216"/>
        <end position="249"/>
    </location>
</feature>
<evidence type="ECO:0000256" key="4">
    <source>
        <dbReference type="ARBA" id="ARBA00022692"/>
    </source>
</evidence>
<gene>
    <name evidence="10" type="ORF">GCM10009431_12430</name>
</gene>
<sequence>MLISKTVRITRIISGTWKHFVFNIIICVATYLVYHFLFHDRIEVPMLLPSILGTALSFFIGFKNNQAYDRWWEARKIWGELVNDSRTWTRNILSYVNPNESINGNELNKIKRQAVHNHIAFVYALKKGLRSSADMEYRNYLTSKDVEAVELESNVPNAILNLQTNLLESLYKNGLVDGFKFMQLNQTLTKFCDEMGKSERISNTVFPTSYNYYTKLFIWIFIVCATLVAASSIGPWSIVLGISIGYVFLTTYKIGYSLLNPFEDITSGIPLNQISRTIEINLLQALGEKDIPEPVQAVDNEYIM</sequence>
<comment type="similarity">
    <text evidence="8">Belongs to the anion channel-forming bestrophin (TC 1.A.46) family.</text>
</comment>
<feature type="transmembrane region" description="Helical" evidence="9">
    <location>
        <begin position="20"/>
        <end position="38"/>
    </location>
</feature>
<keyword evidence="3" id="KW-1003">Cell membrane</keyword>
<keyword evidence="6" id="KW-0406">Ion transport</keyword>
<keyword evidence="2" id="KW-0813">Transport</keyword>
<evidence type="ECO:0000256" key="7">
    <source>
        <dbReference type="ARBA" id="ARBA00023136"/>
    </source>
</evidence>
<evidence type="ECO:0000256" key="9">
    <source>
        <dbReference type="SAM" id="Phobius"/>
    </source>
</evidence>
<dbReference type="PANTHER" id="PTHR33281:SF19">
    <property type="entry name" value="VOLTAGE-DEPENDENT ANION CHANNEL-FORMING PROTEIN YNEE"/>
    <property type="match status" value="1"/>
</dbReference>
<comment type="subcellular location">
    <subcellularLocation>
        <location evidence="1">Cell membrane</location>
        <topology evidence="1">Multi-pass membrane protein</topology>
    </subcellularLocation>
</comment>
<dbReference type="EMBL" id="BAAAGF010000001">
    <property type="protein sequence ID" value="GAA0741360.1"/>
    <property type="molecule type" value="Genomic_DNA"/>
</dbReference>
<accession>A0ABP3UTN8</accession>
<dbReference type="Pfam" id="PF25539">
    <property type="entry name" value="Bestrophin_2"/>
    <property type="match status" value="1"/>
</dbReference>
<evidence type="ECO:0000313" key="11">
    <source>
        <dbReference type="Proteomes" id="UP001500736"/>
    </source>
</evidence>
<evidence type="ECO:0000256" key="2">
    <source>
        <dbReference type="ARBA" id="ARBA00022448"/>
    </source>
</evidence>
<protein>
    <submittedName>
        <fullName evidence="10">Bestrophin family ion channel</fullName>
    </submittedName>
</protein>
<dbReference type="RefSeq" id="WP_131505750.1">
    <property type="nucleotide sequence ID" value="NZ_BAAAGF010000001.1"/>
</dbReference>
<keyword evidence="4 9" id="KW-0812">Transmembrane</keyword>
<evidence type="ECO:0000256" key="5">
    <source>
        <dbReference type="ARBA" id="ARBA00022989"/>
    </source>
</evidence>
<comment type="caution">
    <text evidence="10">The sequence shown here is derived from an EMBL/GenBank/DDBJ whole genome shotgun (WGS) entry which is preliminary data.</text>
</comment>
<feature type="transmembrane region" description="Helical" evidence="9">
    <location>
        <begin position="44"/>
        <end position="62"/>
    </location>
</feature>
<dbReference type="InterPro" id="IPR044669">
    <property type="entry name" value="YneE/VCCN1/2-like"/>
</dbReference>
<keyword evidence="11" id="KW-1185">Reference proteome</keyword>
<keyword evidence="5 9" id="KW-1133">Transmembrane helix</keyword>
<dbReference type="PANTHER" id="PTHR33281">
    <property type="entry name" value="UPF0187 PROTEIN YNEE"/>
    <property type="match status" value="1"/>
</dbReference>
<proteinExistence type="inferred from homology"/>
<evidence type="ECO:0000256" key="6">
    <source>
        <dbReference type="ARBA" id="ARBA00023065"/>
    </source>
</evidence>
<keyword evidence="7 9" id="KW-0472">Membrane</keyword>
<dbReference type="Proteomes" id="UP001500736">
    <property type="component" value="Unassembled WGS sequence"/>
</dbReference>
<evidence type="ECO:0000313" key="10">
    <source>
        <dbReference type="EMBL" id="GAA0741360.1"/>
    </source>
</evidence>
<name>A0ABP3UTN8_9FLAO</name>
<reference evidence="11" key="1">
    <citation type="journal article" date="2019" name="Int. J. Syst. Evol. Microbiol.">
        <title>The Global Catalogue of Microorganisms (GCM) 10K type strain sequencing project: providing services to taxonomists for standard genome sequencing and annotation.</title>
        <authorList>
            <consortium name="The Broad Institute Genomics Platform"/>
            <consortium name="The Broad Institute Genome Sequencing Center for Infectious Disease"/>
            <person name="Wu L."/>
            <person name="Ma J."/>
        </authorList>
    </citation>
    <scope>NUCLEOTIDE SEQUENCE [LARGE SCALE GENOMIC DNA]</scope>
    <source>
        <strain evidence="11">JCM 15976</strain>
    </source>
</reference>
<organism evidence="10 11">
    <name type="scientific">Gaetbulibacter jejuensis</name>
    <dbReference type="NCBI Taxonomy" id="584607"/>
    <lineage>
        <taxon>Bacteria</taxon>
        <taxon>Pseudomonadati</taxon>
        <taxon>Bacteroidota</taxon>
        <taxon>Flavobacteriia</taxon>
        <taxon>Flavobacteriales</taxon>
        <taxon>Flavobacteriaceae</taxon>
        <taxon>Gaetbulibacter</taxon>
    </lineage>
</organism>
<evidence type="ECO:0000256" key="1">
    <source>
        <dbReference type="ARBA" id="ARBA00004651"/>
    </source>
</evidence>
<evidence type="ECO:0000256" key="3">
    <source>
        <dbReference type="ARBA" id="ARBA00022475"/>
    </source>
</evidence>